<keyword evidence="3" id="KW-1185">Reference proteome</keyword>
<evidence type="ECO:0000313" key="3">
    <source>
        <dbReference type="Proteomes" id="UP000324222"/>
    </source>
</evidence>
<protein>
    <submittedName>
        <fullName evidence="2">Uncharacterized protein</fullName>
    </submittedName>
</protein>
<dbReference type="EMBL" id="VSRR010053809">
    <property type="protein sequence ID" value="MPC80361.1"/>
    <property type="molecule type" value="Genomic_DNA"/>
</dbReference>
<gene>
    <name evidence="2" type="ORF">E2C01_074939</name>
</gene>
<proteinExistence type="predicted"/>
<feature type="region of interest" description="Disordered" evidence="1">
    <location>
        <begin position="1"/>
        <end position="26"/>
    </location>
</feature>
<comment type="caution">
    <text evidence="2">The sequence shown here is derived from an EMBL/GenBank/DDBJ whole genome shotgun (WGS) entry which is preliminary data.</text>
</comment>
<reference evidence="2 3" key="1">
    <citation type="submission" date="2019-05" db="EMBL/GenBank/DDBJ databases">
        <title>Another draft genome of Portunus trituberculatus and its Hox gene families provides insights of decapod evolution.</title>
        <authorList>
            <person name="Jeong J.-H."/>
            <person name="Song I."/>
            <person name="Kim S."/>
            <person name="Choi T."/>
            <person name="Kim D."/>
            <person name="Ryu S."/>
            <person name="Kim W."/>
        </authorList>
    </citation>
    <scope>NUCLEOTIDE SEQUENCE [LARGE SCALE GENOMIC DNA]</scope>
    <source>
        <tissue evidence="2">Muscle</tissue>
    </source>
</reference>
<accession>A0A5B7I4S4</accession>
<name>A0A5B7I4S4_PORTR</name>
<dbReference type="Proteomes" id="UP000324222">
    <property type="component" value="Unassembled WGS sequence"/>
</dbReference>
<dbReference type="AlphaFoldDB" id="A0A5B7I4S4"/>
<evidence type="ECO:0000256" key="1">
    <source>
        <dbReference type="SAM" id="MobiDB-lite"/>
    </source>
</evidence>
<evidence type="ECO:0000313" key="2">
    <source>
        <dbReference type="EMBL" id="MPC80361.1"/>
    </source>
</evidence>
<sequence length="71" mass="7920">MNLRPAPSAPTHPSETPKHRGKARARCRTLTSAATKDHRAHGEPSITRRQRPLNKVKIAGWECDCVYSLGF</sequence>
<organism evidence="2 3">
    <name type="scientific">Portunus trituberculatus</name>
    <name type="common">Swimming crab</name>
    <name type="synonym">Neptunus trituberculatus</name>
    <dbReference type="NCBI Taxonomy" id="210409"/>
    <lineage>
        <taxon>Eukaryota</taxon>
        <taxon>Metazoa</taxon>
        <taxon>Ecdysozoa</taxon>
        <taxon>Arthropoda</taxon>
        <taxon>Crustacea</taxon>
        <taxon>Multicrustacea</taxon>
        <taxon>Malacostraca</taxon>
        <taxon>Eumalacostraca</taxon>
        <taxon>Eucarida</taxon>
        <taxon>Decapoda</taxon>
        <taxon>Pleocyemata</taxon>
        <taxon>Brachyura</taxon>
        <taxon>Eubrachyura</taxon>
        <taxon>Portunoidea</taxon>
        <taxon>Portunidae</taxon>
        <taxon>Portuninae</taxon>
        <taxon>Portunus</taxon>
    </lineage>
</organism>